<dbReference type="Proteomes" id="UP000826195">
    <property type="component" value="Unassembled WGS sequence"/>
</dbReference>
<protein>
    <submittedName>
        <fullName evidence="1">Uncharacterized protein</fullName>
    </submittedName>
</protein>
<name>A0AAV7ITC2_COTGL</name>
<keyword evidence="2" id="KW-1185">Reference proteome</keyword>
<comment type="caution">
    <text evidence="1">The sequence shown here is derived from an EMBL/GenBank/DDBJ whole genome shotgun (WGS) entry which is preliminary data.</text>
</comment>
<evidence type="ECO:0000313" key="2">
    <source>
        <dbReference type="Proteomes" id="UP000826195"/>
    </source>
</evidence>
<feature type="non-terminal residue" evidence="1">
    <location>
        <position position="1"/>
    </location>
</feature>
<organism evidence="1 2">
    <name type="scientific">Cotesia glomerata</name>
    <name type="common">Lepidopteran parasitic wasp</name>
    <name type="synonym">Apanteles glomeratus</name>
    <dbReference type="NCBI Taxonomy" id="32391"/>
    <lineage>
        <taxon>Eukaryota</taxon>
        <taxon>Metazoa</taxon>
        <taxon>Ecdysozoa</taxon>
        <taxon>Arthropoda</taxon>
        <taxon>Hexapoda</taxon>
        <taxon>Insecta</taxon>
        <taxon>Pterygota</taxon>
        <taxon>Neoptera</taxon>
        <taxon>Endopterygota</taxon>
        <taxon>Hymenoptera</taxon>
        <taxon>Apocrita</taxon>
        <taxon>Ichneumonoidea</taxon>
        <taxon>Braconidae</taxon>
        <taxon>Microgastrinae</taxon>
        <taxon>Cotesia</taxon>
    </lineage>
</organism>
<proteinExistence type="predicted"/>
<dbReference type="EMBL" id="JAHXZJ010000561">
    <property type="protein sequence ID" value="KAH0558657.1"/>
    <property type="molecule type" value="Genomic_DNA"/>
</dbReference>
<accession>A0AAV7ITC2</accession>
<evidence type="ECO:0000313" key="1">
    <source>
        <dbReference type="EMBL" id="KAH0558657.1"/>
    </source>
</evidence>
<reference evidence="1 2" key="1">
    <citation type="journal article" date="2021" name="J. Hered.">
        <title>A chromosome-level genome assembly of the parasitoid wasp, Cotesia glomerata (Hymenoptera: Braconidae).</title>
        <authorList>
            <person name="Pinto B.J."/>
            <person name="Weis J.J."/>
            <person name="Gamble T."/>
            <person name="Ode P.J."/>
            <person name="Paul R."/>
            <person name="Zaspel J.M."/>
        </authorList>
    </citation>
    <scope>NUCLEOTIDE SEQUENCE [LARGE SCALE GENOMIC DNA]</scope>
    <source>
        <strain evidence="1">CgM1</strain>
    </source>
</reference>
<sequence>INLIIMTSRKTNAKKITTSKKTTSKKTTISKKITTNDWFDEESVDEITDELSGIFSDSDVSEPLDFEKCLTMTVVLRRIG</sequence>
<gene>
    <name evidence="1" type="ORF">KQX54_000024</name>
</gene>
<dbReference type="AlphaFoldDB" id="A0AAV7ITC2"/>